<proteinExistence type="predicted"/>
<protein>
    <submittedName>
        <fullName evidence="2">Uncharacterized protein</fullName>
    </submittedName>
</protein>
<keyword evidence="3" id="KW-1185">Reference proteome</keyword>
<organism evidence="2 3">
    <name type="scientific">Sphingobium vermicomposti</name>
    <dbReference type="NCBI Taxonomy" id="529005"/>
    <lineage>
        <taxon>Bacteria</taxon>
        <taxon>Pseudomonadati</taxon>
        <taxon>Pseudomonadota</taxon>
        <taxon>Alphaproteobacteria</taxon>
        <taxon>Sphingomonadales</taxon>
        <taxon>Sphingomonadaceae</taxon>
        <taxon>Sphingobium</taxon>
    </lineage>
</organism>
<name>A0A846MEV8_9SPHN</name>
<feature type="region of interest" description="Disordered" evidence="1">
    <location>
        <begin position="39"/>
        <end position="61"/>
    </location>
</feature>
<accession>A0A846MEV8</accession>
<sequence length="61" mass="7044">MGPWSQRLVADRLSAPHPTLFKTDDMRTYIFSTSLQRTQIRRAPPSGEPKSLTTLMRRERG</sequence>
<gene>
    <name evidence="2" type="ORF">FHS54_001321</name>
</gene>
<evidence type="ECO:0000313" key="3">
    <source>
        <dbReference type="Proteomes" id="UP000576821"/>
    </source>
</evidence>
<dbReference type="AlphaFoldDB" id="A0A846MEV8"/>
<comment type="caution">
    <text evidence="2">The sequence shown here is derived from an EMBL/GenBank/DDBJ whole genome shotgun (WGS) entry which is preliminary data.</text>
</comment>
<evidence type="ECO:0000256" key="1">
    <source>
        <dbReference type="SAM" id="MobiDB-lite"/>
    </source>
</evidence>
<reference evidence="2 3" key="1">
    <citation type="submission" date="2020-03" db="EMBL/GenBank/DDBJ databases">
        <title>Genomic Encyclopedia of Type Strains, Phase IV (KMG-IV): sequencing the most valuable type-strain genomes for metagenomic binning, comparative biology and taxonomic classification.</title>
        <authorList>
            <person name="Goeker M."/>
        </authorList>
    </citation>
    <scope>NUCLEOTIDE SEQUENCE [LARGE SCALE GENOMIC DNA]</scope>
    <source>
        <strain evidence="2 3">DSM 21299</strain>
    </source>
</reference>
<evidence type="ECO:0000313" key="2">
    <source>
        <dbReference type="EMBL" id="NIJ16355.1"/>
    </source>
</evidence>
<dbReference type="Proteomes" id="UP000576821">
    <property type="component" value="Unassembled WGS sequence"/>
</dbReference>
<dbReference type="EMBL" id="JAASQR010000002">
    <property type="protein sequence ID" value="NIJ16355.1"/>
    <property type="molecule type" value="Genomic_DNA"/>
</dbReference>